<evidence type="ECO:0000313" key="1">
    <source>
        <dbReference type="EMBL" id="RDD64344.1"/>
    </source>
</evidence>
<evidence type="ECO:0000313" key="2">
    <source>
        <dbReference type="Proteomes" id="UP000253977"/>
    </source>
</evidence>
<keyword evidence="2" id="KW-1185">Reference proteome</keyword>
<proteinExistence type="predicted"/>
<sequence>MTFRRSVLAVQRSHAAERLVLARLLVRVTFFHVQALGIKNAEQKPLASAIQTTRAMIAEHGELAQIAIQATEKNIFDWSFKNSPSQDAG</sequence>
<dbReference type="EMBL" id="QPMK01000024">
    <property type="protein sequence ID" value="RDD64344.1"/>
    <property type="molecule type" value="Genomic_DNA"/>
</dbReference>
<dbReference type="AlphaFoldDB" id="A0A369TI90"/>
<comment type="caution">
    <text evidence="1">The sequence shown here is derived from an EMBL/GenBank/DDBJ whole genome shotgun (WGS) entry which is preliminary data.</text>
</comment>
<organism evidence="1 2">
    <name type="scientific">Thalassococcus profundi</name>
    <dbReference type="NCBI Taxonomy" id="2282382"/>
    <lineage>
        <taxon>Bacteria</taxon>
        <taxon>Pseudomonadati</taxon>
        <taxon>Pseudomonadota</taxon>
        <taxon>Alphaproteobacteria</taxon>
        <taxon>Rhodobacterales</taxon>
        <taxon>Roseobacteraceae</taxon>
        <taxon>Thalassococcus</taxon>
    </lineage>
</organism>
<dbReference type="Proteomes" id="UP000253977">
    <property type="component" value="Unassembled WGS sequence"/>
</dbReference>
<gene>
    <name evidence="1" type="ORF">DU478_20775</name>
</gene>
<reference evidence="1 2" key="1">
    <citation type="submission" date="2018-07" db="EMBL/GenBank/DDBJ databases">
        <title>Thalassococcus profundi sp. nov., a marine bacterium isolated from deep seawater of Okinawa Trough.</title>
        <authorList>
            <person name="Yu M."/>
        </authorList>
    </citation>
    <scope>NUCLEOTIDE SEQUENCE [LARGE SCALE GENOMIC DNA]</scope>
    <source>
        <strain evidence="1 2">WRAS1</strain>
    </source>
</reference>
<name>A0A369TI90_9RHOB</name>
<accession>A0A369TI90</accession>
<protein>
    <submittedName>
        <fullName evidence="1">Uncharacterized protein</fullName>
    </submittedName>
</protein>